<dbReference type="PANTHER" id="PTHR22798:SF0">
    <property type="entry name" value="MALIGNANT T-CELL-AMPLIFIED SEQUENCE 1"/>
    <property type="match status" value="1"/>
</dbReference>
<evidence type="ECO:0000259" key="4">
    <source>
        <dbReference type="SMART" id="SM00359"/>
    </source>
</evidence>
<dbReference type="InterPro" id="IPR015947">
    <property type="entry name" value="PUA-like_sf"/>
</dbReference>
<keyword evidence="6" id="KW-1185">Reference proteome</keyword>
<dbReference type="GO" id="GO:0003723">
    <property type="term" value="F:RNA binding"/>
    <property type="evidence" value="ECO:0007669"/>
    <property type="project" value="InterPro"/>
</dbReference>
<reference evidence="5" key="1">
    <citation type="submission" date="2020-10" db="EMBL/GenBank/DDBJ databases">
        <title>Unveiling of a novel bifunctional photoreceptor, Dualchrome1, isolated from a cosmopolitan green alga.</title>
        <authorList>
            <person name="Suzuki S."/>
            <person name="Kawachi M."/>
        </authorList>
    </citation>
    <scope>NUCLEOTIDE SEQUENCE</scope>
    <source>
        <strain evidence="5">NIES 2893</strain>
    </source>
</reference>
<dbReference type="CDD" id="cd21155">
    <property type="entry name" value="PUA_MCTS-1-like"/>
    <property type="match status" value="1"/>
</dbReference>
<evidence type="ECO:0000256" key="3">
    <source>
        <dbReference type="PIRNR" id="PIRNR005067"/>
    </source>
</evidence>
<sequence length="189" mass="20682">MFKKFTPDGIKHSNAKSSVIRAIRQRIVEQYPFLSEEEPSPIDVLLPKKAAIELAKVSAGGETNNVQMVVVDGTPVFYNFRDGPYYPTLRVLHLFPLMMPRLRVDRGAIRFVLAGANIMCPGLTSPGACIHDEVPIDTPVAIFAEGKETPLAVGITRLSTADIVSVNKGIGVDLITYLNDGLWKHPVIS</sequence>
<dbReference type="Pfam" id="PF17832">
    <property type="entry name" value="Pre-PUA"/>
    <property type="match status" value="1"/>
</dbReference>
<dbReference type="SMART" id="SM00359">
    <property type="entry name" value="PUA"/>
    <property type="match status" value="1"/>
</dbReference>
<dbReference type="EMBL" id="BNJQ01000003">
    <property type="protein sequence ID" value="GHP02230.1"/>
    <property type="molecule type" value="Genomic_DNA"/>
</dbReference>
<organism evidence="5 6">
    <name type="scientific">Pycnococcus provasolii</name>
    <dbReference type="NCBI Taxonomy" id="41880"/>
    <lineage>
        <taxon>Eukaryota</taxon>
        <taxon>Viridiplantae</taxon>
        <taxon>Chlorophyta</taxon>
        <taxon>Pseudoscourfieldiophyceae</taxon>
        <taxon>Pseudoscourfieldiales</taxon>
        <taxon>Pycnococcaceae</taxon>
        <taxon>Pycnococcus</taxon>
    </lineage>
</organism>
<keyword evidence="2 3" id="KW-0963">Cytoplasm</keyword>
<dbReference type="SUPFAM" id="SSF88697">
    <property type="entry name" value="PUA domain-like"/>
    <property type="match status" value="1"/>
</dbReference>
<dbReference type="InterPro" id="IPR016437">
    <property type="entry name" value="MCT-1/Tma20"/>
</dbReference>
<comment type="subcellular location">
    <subcellularLocation>
        <location evidence="1 3">Cytoplasm</location>
    </subcellularLocation>
</comment>
<dbReference type="NCBIfam" id="TIGR00451">
    <property type="entry name" value="unchar_dom_2"/>
    <property type="match status" value="1"/>
</dbReference>
<dbReference type="Pfam" id="PF01472">
    <property type="entry name" value="PUA"/>
    <property type="match status" value="1"/>
</dbReference>
<evidence type="ECO:0000256" key="2">
    <source>
        <dbReference type="ARBA" id="ARBA00022490"/>
    </source>
</evidence>
<dbReference type="InterPro" id="IPR002478">
    <property type="entry name" value="PUA"/>
</dbReference>
<dbReference type="GO" id="GO:0005737">
    <property type="term" value="C:cytoplasm"/>
    <property type="evidence" value="ECO:0007669"/>
    <property type="project" value="UniProtKB-SubCell"/>
</dbReference>
<gene>
    <name evidence="5" type="ORF">PPROV_000098700</name>
</gene>
<dbReference type="Proteomes" id="UP000660262">
    <property type="component" value="Unassembled WGS sequence"/>
</dbReference>
<dbReference type="InterPro" id="IPR041366">
    <property type="entry name" value="Pre-PUA"/>
</dbReference>
<dbReference type="OrthoDB" id="10249667at2759"/>
<dbReference type="InterPro" id="IPR004521">
    <property type="entry name" value="Uncharacterised_CHP00451"/>
</dbReference>
<evidence type="ECO:0000313" key="5">
    <source>
        <dbReference type="EMBL" id="GHP02230.1"/>
    </source>
</evidence>
<feature type="domain" description="PUA" evidence="4">
    <location>
        <begin position="100"/>
        <end position="179"/>
    </location>
</feature>
<dbReference type="Gene3D" id="3.10.400.20">
    <property type="match status" value="1"/>
</dbReference>
<name>A0A830H895_9CHLO</name>
<accession>A0A830H895</accession>
<evidence type="ECO:0000256" key="1">
    <source>
        <dbReference type="ARBA" id="ARBA00004496"/>
    </source>
</evidence>
<dbReference type="CDD" id="cd11609">
    <property type="entry name" value="MCT1_N"/>
    <property type="match status" value="1"/>
</dbReference>
<dbReference type="GO" id="GO:0001731">
    <property type="term" value="P:formation of translation preinitiation complex"/>
    <property type="evidence" value="ECO:0007669"/>
    <property type="project" value="TreeGrafter"/>
</dbReference>
<proteinExistence type="predicted"/>
<dbReference type="PIRSF" id="PIRSF005067">
    <property type="entry name" value="Tma_RNA-bind_prd"/>
    <property type="match status" value="1"/>
</dbReference>
<evidence type="ECO:0000313" key="6">
    <source>
        <dbReference type="Proteomes" id="UP000660262"/>
    </source>
</evidence>
<dbReference type="SUPFAM" id="SSF88802">
    <property type="entry name" value="Pre-PUA domain"/>
    <property type="match status" value="1"/>
</dbReference>
<protein>
    <recommendedName>
        <fullName evidence="4">PUA domain-containing protein</fullName>
    </recommendedName>
</protein>
<dbReference type="PANTHER" id="PTHR22798">
    <property type="entry name" value="MCT-1 PROTEIN"/>
    <property type="match status" value="1"/>
</dbReference>
<dbReference type="PROSITE" id="PS50890">
    <property type="entry name" value="PUA"/>
    <property type="match status" value="1"/>
</dbReference>
<dbReference type="AlphaFoldDB" id="A0A830H895"/>
<comment type="caution">
    <text evidence="5">The sequence shown here is derived from an EMBL/GenBank/DDBJ whole genome shotgun (WGS) entry which is preliminary data.</text>
</comment>